<reference evidence="1" key="1">
    <citation type="submission" date="2021-08" db="EMBL/GenBank/DDBJ databases">
        <title>Novel anaerobic bacterium isolated from sea squirt in East Sea, Republic of Korea.</title>
        <authorList>
            <person name="Nguyen T.H."/>
            <person name="Li Z."/>
            <person name="Lee Y.-J."/>
            <person name="Ko J."/>
            <person name="Kim S.-G."/>
        </authorList>
    </citation>
    <scope>NUCLEOTIDE SEQUENCE</scope>
    <source>
        <strain evidence="1">KCTC 25031</strain>
    </source>
</reference>
<dbReference type="EMBL" id="CP081303">
    <property type="protein sequence ID" value="QZE14420.1"/>
    <property type="molecule type" value="Genomic_DNA"/>
</dbReference>
<proteinExistence type="predicted"/>
<gene>
    <name evidence="1" type="ORF">K4L44_00710</name>
</gene>
<name>A0AC61NNL1_9BACT</name>
<protein>
    <submittedName>
        <fullName evidence="1">DNA alkylation repair protein</fullName>
    </submittedName>
</protein>
<keyword evidence="2" id="KW-1185">Reference proteome</keyword>
<evidence type="ECO:0000313" key="1">
    <source>
        <dbReference type="EMBL" id="QZE14420.1"/>
    </source>
</evidence>
<sequence>MDFLLDNPEVEKIYQEIVKMIIPLKNGIVSDSMKARGIHYKVNLGASTVSLLELSKRYPKNHLLALKLWNKGWRETMILASMLEEPNETTSDQLDYWVKSFENIEIAEQMSMHLLAYVPDVYEKAKEWALGKKQIVKYTGILLMGRMALVDKVTSNEMFESFFEVLPPLSKDATLRSVLQRSFIQVGKRNKELNELSLMHFKHLLTIDSPVTQMMAQDVIDELSSPYVQDYLK</sequence>
<evidence type="ECO:0000313" key="2">
    <source>
        <dbReference type="Proteomes" id="UP000826212"/>
    </source>
</evidence>
<accession>A0AC61NNL1</accession>
<organism evidence="1 2">
    <name type="scientific">Halosquirtibacter laminarini</name>
    <dbReference type="NCBI Taxonomy" id="3374600"/>
    <lineage>
        <taxon>Bacteria</taxon>
        <taxon>Pseudomonadati</taxon>
        <taxon>Bacteroidota</taxon>
        <taxon>Bacteroidia</taxon>
        <taxon>Marinilabiliales</taxon>
        <taxon>Prolixibacteraceae</taxon>
        <taxon>Halosquirtibacter</taxon>
    </lineage>
</organism>
<dbReference type="Proteomes" id="UP000826212">
    <property type="component" value="Chromosome"/>
</dbReference>